<dbReference type="AlphaFoldDB" id="A0A840NYK5"/>
<evidence type="ECO:0000313" key="1">
    <source>
        <dbReference type="EMBL" id="MBB5074442.1"/>
    </source>
</evidence>
<reference evidence="1 2" key="1">
    <citation type="submission" date="2020-08" db="EMBL/GenBank/DDBJ databases">
        <title>Genomic Encyclopedia of Type Strains, Phase IV (KMG-IV): sequencing the most valuable type-strain genomes for metagenomic binning, comparative biology and taxonomic classification.</title>
        <authorList>
            <person name="Goeker M."/>
        </authorList>
    </citation>
    <scope>NUCLEOTIDE SEQUENCE [LARGE SCALE GENOMIC DNA]</scope>
    <source>
        <strain evidence="1 2">DSM 28538</strain>
    </source>
</reference>
<organism evidence="1 2">
    <name type="scientific">Bartonella callosciuri</name>
    <dbReference type="NCBI Taxonomy" id="686223"/>
    <lineage>
        <taxon>Bacteria</taxon>
        <taxon>Pseudomonadati</taxon>
        <taxon>Pseudomonadota</taxon>
        <taxon>Alphaproteobacteria</taxon>
        <taxon>Hyphomicrobiales</taxon>
        <taxon>Bartonellaceae</taxon>
        <taxon>Bartonella</taxon>
    </lineage>
</organism>
<gene>
    <name evidence="1" type="ORF">HNQ69_001584</name>
</gene>
<accession>A0A840NYK5</accession>
<protein>
    <submittedName>
        <fullName evidence="1">Uncharacterized protein</fullName>
    </submittedName>
</protein>
<comment type="caution">
    <text evidence="1">The sequence shown here is derived from an EMBL/GenBank/DDBJ whole genome shotgun (WGS) entry which is preliminary data.</text>
</comment>
<dbReference type="EMBL" id="JACHIM010000013">
    <property type="protein sequence ID" value="MBB5074442.1"/>
    <property type="molecule type" value="Genomic_DNA"/>
</dbReference>
<keyword evidence="2" id="KW-1185">Reference proteome</keyword>
<evidence type="ECO:0000313" key="2">
    <source>
        <dbReference type="Proteomes" id="UP000561417"/>
    </source>
</evidence>
<proteinExistence type="predicted"/>
<name>A0A840NYK5_9HYPH</name>
<dbReference type="Proteomes" id="UP000561417">
    <property type="component" value="Unassembled WGS sequence"/>
</dbReference>
<sequence length="60" mass="6889">MKKCILDDTCLHKVFDALSLNQTVESKMPLPSEAILHYELVLSDKFIFICVEKNFLKNSS</sequence>